<gene>
    <name evidence="1" type="ORF">JBS370_LOCUS38422</name>
</gene>
<evidence type="ECO:0000313" key="1">
    <source>
        <dbReference type="EMBL" id="CAF4243696.1"/>
    </source>
</evidence>
<accession>A0A820EBA1</accession>
<dbReference type="AlphaFoldDB" id="A0A820EBA1"/>
<organism evidence="1 2">
    <name type="scientific">Rotaria sordida</name>
    <dbReference type="NCBI Taxonomy" id="392033"/>
    <lineage>
        <taxon>Eukaryota</taxon>
        <taxon>Metazoa</taxon>
        <taxon>Spiralia</taxon>
        <taxon>Gnathifera</taxon>
        <taxon>Rotifera</taxon>
        <taxon>Eurotatoria</taxon>
        <taxon>Bdelloidea</taxon>
        <taxon>Philodinida</taxon>
        <taxon>Philodinidae</taxon>
        <taxon>Rotaria</taxon>
    </lineage>
</organism>
<feature type="non-terminal residue" evidence="1">
    <location>
        <position position="93"/>
    </location>
</feature>
<name>A0A820EBA1_9BILA</name>
<proteinExistence type="predicted"/>
<dbReference type="Proteomes" id="UP000663836">
    <property type="component" value="Unassembled WGS sequence"/>
</dbReference>
<reference evidence="1" key="1">
    <citation type="submission" date="2021-02" db="EMBL/GenBank/DDBJ databases">
        <authorList>
            <person name="Nowell W R."/>
        </authorList>
    </citation>
    <scope>NUCLEOTIDE SEQUENCE</scope>
</reference>
<dbReference type="EMBL" id="CAJOBD010020958">
    <property type="protein sequence ID" value="CAF4243696.1"/>
    <property type="molecule type" value="Genomic_DNA"/>
</dbReference>
<protein>
    <submittedName>
        <fullName evidence="1">Uncharacterized protein</fullName>
    </submittedName>
</protein>
<evidence type="ECO:0000313" key="2">
    <source>
        <dbReference type="Proteomes" id="UP000663836"/>
    </source>
</evidence>
<comment type="caution">
    <text evidence="1">The sequence shown here is derived from an EMBL/GenBank/DDBJ whole genome shotgun (WGS) entry which is preliminary data.</text>
</comment>
<sequence length="93" mass="11450">MPYKNVDIQMILPDNELHWKIIFCPKRRLIYNEYCISIELEDKKRQYTCVSFEQLAELIIKIPIEKLCFNEHIRHEDAVKFYLDYECYNNQMN</sequence>